<sequence>MFNNLKIENDKDKKKIKELQKTLATKEIEIEGLKKDKKIYKLEAKTWKDLYNKATDKKEKYKTLYNACITNHSDYNQIKKELEKITKK</sequence>
<organism evidence="1 2">
    <name type="scientific">Racocetra persica</name>
    <dbReference type="NCBI Taxonomy" id="160502"/>
    <lineage>
        <taxon>Eukaryota</taxon>
        <taxon>Fungi</taxon>
        <taxon>Fungi incertae sedis</taxon>
        <taxon>Mucoromycota</taxon>
        <taxon>Glomeromycotina</taxon>
        <taxon>Glomeromycetes</taxon>
        <taxon>Diversisporales</taxon>
        <taxon>Gigasporaceae</taxon>
        <taxon>Racocetra</taxon>
    </lineage>
</organism>
<protein>
    <submittedName>
        <fullName evidence="1">23990_t:CDS:1</fullName>
    </submittedName>
</protein>
<accession>A0ACA9QAH0</accession>
<feature type="non-terminal residue" evidence="1">
    <location>
        <position position="88"/>
    </location>
</feature>
<dbReference type="Proteomes" id="UP000789920">
    <property type="component" value="Unassembled WGS sequence"/>
</dbReference>
<proteinExistence type="predicted"/>
<evidence type="ECO:0000313" key="1">
    <source>
        <dbReference type="EMBL" id="CAG8744527.1"/>
    </source>
</evidence>
<dbReference type="EMBL" id="CAJVQC010030070">
    <property type="protein sequence ID" value="CAG8744527.1"/>
    <property type="molecule type" value="Genomic_DNA"/>
</dbReference>
<comment type="caution">
    <text evidence="1">The sequence shown here is derived from an EMBL/GenBank/DDBJ whole genome shotgun (WGS) entry which is preliminary data.</text>
</comment>
<keyword evidence="2" id="KW-1185">Reference proteome</keyword>
<evidence type="ECO:0000313" key="2">
    <source>
        <dbReference type="Proteomes" id="UP000789920"/>
    </source>
</evidence>
<name>A0ACA9QAH0_9GLOM</name>
<reference evidence="1" key="1">
    <citation type="submission" date="2021-06" db="EMBL/GenBank/DDBJ databases">
        <authorList>
            <person name="Kallberg Y."/>
            <person name="Tangrot J."/>
            <person name="Rosling A."/>
        </authorList>
    </citation>
    <scope>NUCLEOTIDE SEQUENCE</scope>
    <source>
        <strain evidence="1">MA461A</strain>
    </source>
</reference>
<gene>
    <name evidence="1" type="ORF">RPERSI_LOCUS13508</name>
</gene>